<gene>
    <name evidence="2" type="ORF">QBE51_12110</name>
</gene>
<accession>A0ABZ2Y2F3</accession>
<organism evidence="2 3">
    <name type="scientific">Defluviitalea saccharophila</name>
    <dbReference type="NCBI Taxonomy" id="879970"/>
    <lineage>
        <taxon>Bacteria</taxon>
        <taxon>Bacillati</taxon>
        <taxon>Bacillota</taxon>
        <taxon>Clostridia</taxon>
        <taxon>Lachnospirales</taxon>
        <taxon>Defluviitaleaceae</taxon>
        <taxon>Defluviitalea</taxon>
    </lineage>
</organism>
<reference evidence="2 3" key="1">
    <citation type="submission" date="2023-03" db="EMBL/GenBank/DDBJ databases">
        <title>Novel Species.</title>
        <authorList>
            <person name="Ma S."/>
        </authorList>
    </citation>
    <scope>NUCLEOTIDE SEQUENCE [LARGE SCALE GENOMIC DNA]</scope>
    <source>
        <strain evidence="2 3">LIND6LT2</strain>
    </source>
</reference>
<dbReference type="EMBL" id="CP121687">
    <property type="protein sequence ID" value="WZL69516.1"/>
    <property type="molecule type" value="Genomic_DNA"/>
</dbReference>
<name>A0ABZ2Y2F3_9FIRM</name>
<feature type="transmembrane region" description="Helical" evidence="1">
    <location>
        <begin position="7"/>
        <end position="29"/>
    </location>
</feature>
<keyword evidence="1" id="KW-0472">Membrane</keyword>
<keyword evidence="1" id="KW-0812">Transmembrane</keyword>
<proteinExistence type="predicted"/>
<dbReference type="Pfam" id="PF07009">
    <property type="entry name" value="NusG_II"/>
    <property type="match status" value="1"/>
</dbReference>
<protein>
    <submittedName>
        <fullName evidence="2">NusG domain II-containing protein</fullName>
    </submittedName>
</protein>
<dbReference type="CDD" id="cd09846">
    <property type="entry name" value="DUF1312"/>
    <property type="match status" value="1"/>
</dbReference>
<evidence type="ECO:0000256" key="1">
    <source>
        <dbReference type="SAM" id="Phobius"/>
    </source>
</evidence>
<dbReference type="Gene3D" id="2.60.320.10">
    <property type="entry name" value="N-utilization substance G protein NusG, insert domain"/>
    <property type="match status" value="1"/>
</dbReference>
<keyword evidence="3" id="KW-1185">Reference proteome</keyword>
<keyword evidence="1" id="KW-1133">Transmembrane helix</keyword>
<dbReference type="InterPro" id="IPR038690">
    <property type="entry name" value="NusG_2_sf"/>
</dbReference>
<evidence type="ECO:0000313" key="2">
    <source>
        <dbReference type="EMBL" id="WZL69516.1"/>
    </source>
</evidence>
<sequence>MKKGDKIVAIGVFALILISSLTVGLYRYFNKGKPMNAKIIQNQKVIEVIDLNSVEEPREWKIEEENGGFNTIRVENGRIRFIDADCPDLVCVHSGWLSEPGAIAVCLPHKLSIHIEGINEEIDQVSY</sequence>
<evidence type="ECO:0000313" key="3">
    <source>
        <dbReference type="Proteomes" id="UP001486565"/>
    </source>
</evidence>
<dbReference type="Proteomes" id="UP001486565">
    <property type="component" value="Chromosome"/>
</dbReference>
<dbReference type="RefSeq" id="WP_341876511.1">
    <property type="nucleotide sequence ID" value="NZ_CP121687.1"/>
</dbReference>